<proteinExistence type="predicted"/>
<dbReference type="GO" id="GO:0005874">
    <property type="term" value="C:microtubule"/>
    <property type="evidence" value="ECO:0007669"/>
    <property type="project" value="UniProtKB-KW"/>
</dbReference>
<dbReference type="GO" id="GO:0016887">
    <property type="term" value="F:ATP hydrolysis activity"/>
    <property type="evidence" value="ECO:0007669"/>
    <property type="project" value="TreeGrafter"/>
</dbReference>
<protein>
    <submittedName>
        <fullName evidence="10">Katanin p60 ATPase-containing subunit A-like 2</fullName>
    </submittedName>
</protein>
<dbReference type="PANTHER" id="PTHR23074">
    <property type="entry name" value="AAA DOMAIN-CONTAINING"/>
    <property type="match status" value="1"/>
</dbReference>
<keyword evidence="4" id="KW-0547">Nucleotide-binding</keyword>
<dbReference type="InterPro" id="IPR006594">
    <property type="entry name" value="LisH"/>
</dbReference>
<evidence type="ECO:0000313" key="9">
    <source>
        <dbReference type="Proteomes" id="UP000504606"/>
    </source>
</evidence>
<dbReference type="Proteomes" id="UP000504606">
    <property type="component" value="Unplaced"/>
</dbReference>
<keyword evidence="9" id="KW-1185">Reference proteome</keyword>
<dbReference type="KEGG" id="foc:113203787"/>
<keyword evidence="2" id="KW-0963">Cytoplasm</keyword>
<dbReference type="RefSeq" id="XP_052127988.1">
    <property type="nucleotide sequence ID" value="XM_052272028.1"/>
</dbReference>
<dbReference type="InterPro" id="IPR050304">
    <property type="entry name" value="MT-severing_AAA_ATPase"/>
</dbReference>
<feature type="region of interest" description="Disordered" evidence="8">
    <location>
        <begin position="100"/>
        <end position="138"/>
    </location>
</feature>
<dbReference type="InterPro" id="IPR027417">
    <property type="entry name" value="P-loop_NTPase"/>
</dbReference>
<evidence type="ECO:0000256" key="2">
    <source>
        <dbReference type="ARBA" id="ARBA00022490"/>
    </source>
</evidence>
<evidence type="ECO:0000256" key="7">
    <source>
        <dbReference type="ARBA" id="ARBA00023235"/>
    </source>
</evidence>
<gene>
    <name evidence="10" type="primary">LOC113203787</name>
</gene>
<dbReference type="GeneID" id="113203787"/>
<evidence type="ECO:0000256" key="6">
    <source>
        <dbReference type="ARBA" id="ARBA00023212"/>
    </source>
</evidence>
<name>A0A9C6X2I4_FRAOC</name>
<accession>A0A9C6X2I4</accession>
<evidence type="ECO:0000256" key="4">
    <source>
        <dbReference type="ARBA" id="ARBA00022741"/>
    </source>
</evidence>
<reference evidence="10" key="1">
    <citation type="submission" date="2025-08" db="UniProtKB">
        <authorList>
            <consortium name="RefSeq"/>
        </authorList>
    </citation>
    <scope>IDENTIFICATION</scope>
    <source>
        <tissue evidence="10">Whole organism</tissue>
    </source>
</reference>
<dbReference type="SMART" id="SM00667">
    <property type="entry name" value="LisH"/>
    <property type="match status" value="1"/>
</dbReference>
<keyword evidence="5" id="KW-0067">ATP-binding</keyword>
<comment type="subcellular location">
    <subcellularLocation>
        <location evidence="1">Cytoplasm</location>
        <location evidence="1">Cytoskeleton</location>
        <location evidence="1">Spindle</location>
    </subcellularLocation>
</comment>
<dbReference type="GO" id="GO:0005819">
    <property type="term" value="C:spindle"/>
    <property type="evidence" value="ECO:0007669"/>
    <property type="project" value="UniProtKB-SubCell"/>
</dbReference>
<dbReference type="GO" id="GO:0005524">
    <property type="term" value="F:ATP binding"/>
    <property type="evidence" value="ECO:0007669"/>
    <property type="project" value="UniProtKB-KW"/>
</dbReference>
<evidence type="ECO:0000256" key="3">
    <source>
        <dbReference type="ARBA" id="ARBA00022701"/>
    </source>
</evidence>
<evidence type="ECO:0000313" key="10">
    <source>
        <dbReference type="RefSeq" id="XP_052127988.1"/>
    </source>
</evidence>
<keyword evidence="7" id="KW-0413">Isomerase</keyword>
<dbReference type="GO" id="GO:0016853">
    <property type="term" value="F:isomerase activity"/>
    <property type="evidence" value="ECO:0007669"/>
    <property type="project" value="UniProtKB-KW"/>
</dbReference>
<dbReference type="Gene3D" id="3.40.50.300">
    <property type="entry name" value="P-loop containing nucleotide triphosphate hydrolases"/>
    <property type="match status" value="1"/>
</dbReference>
<dbReference type="PROSITE" id="PS50896">
    <property type="entry name" value="LISH"/>
    <property type="match status" value="1"/>
</dbReference>
<keyword evidence="6" id="KW-0206">Cytoskeleton</keyword>
<organism evidence="9 10">
    <name type="scientific">Frankliniella occidentalis</name>
    <name type="common">Western flower thrips</name>
    <name type="synonym">Euthrips occidentalis</name>
    <dbReference type="NCBI Taxonomy" id="133901"/>
    <lineage>
        <taxon>Eukaryota</taxon>
        <taxon>Metazoa</taxon>
        <taxon>Ecdysozoa</taxon>
        <taxon>Arthropoda</taxon>
        <taxon>Hexapoda</taxon>
        <taxon>Insecta</taxon>
        <taxon>Pterygota</taxon>
        <taxon>Neoptera</taxon>
        <taxon>Paraneoptera</taxon>
        <taxon>Thysanoptera</taxon>
        <taxon>Terebrantia</taxon>
        <taxon>Thripoidea</taxon>
        <taxon>Thripidae</taxon>
        <taxon>Frankliniella</taxon>
    </lineage>
</organism>
<dbReference type="OrthoDB" id="191529at2759"/>
<sequence length="289" mass="32543">MFTISEAEMCSELTYNSVRIAHQVREHEERRTAERKKHLLCIVTQHLRDEGYLDSARLLAKESGLADQYEVCDNIDLSTIVKEFEDYYYVRFQKHPKLCKKSDQPGDVSTSNTKGHVRRKPIPRKTPTEAFPGHGDGVAAPASTEPLELLTVMAYPLSQAGTAGAESVDDVPPPERLLKPVAGMHKDPEWRHFAEIISRDIFMHNPSVRWNDIKGLREPKRLLREAVVYPIKYPELFSGILTPWKGLLLYGPSGTGECAPFLPSMPGGRFTQAPSTFRVGLYRTHASGE</sequence>
<dbReference type="AlphaFoldDB" id="A0A9C6X2I4"/>
<dbReference type="PANTHER" id="PTHR23074:SF78">
    <property type="entry name" value="KATANIN P60 ATPASE-CONTAINING SUBUNIT A-LIKE 2"/>
    <property type="match status" value="1"/>
</dbReference>
<dbReference type="SUPFAM" id="SSF52540">
    <property type="entry name" value="P-loop containing nucleoside triphosphate hydrolases"/>
    <property type="match status" value="1"/>
</dbReference>
<evidence type="ECO:0000256" key="5">
    <source>
        <dbReference type="ARBA" id="ARBA00022840"/>
    </source>
</evidence>
<evidence type="ECO:0000256" key="8">
    <source>
        <dbReference type="SAM" id="MobiDB-lite"/>
    </source>
</evidence>
<evidence type="ECO:0000256" key="1">
    <source>
        <dbReference type="ARBA" id="ARBA00004186"/>
    </source>
</evidence>
<keyword evidence="3" id="KW-0493">Microtubule</keyword>